<dbReference type="AlphaFoldDB" id="A0A0S3RYA1"/>
<name>A0A0S3RYA1_PHAAN</name>
<evidence type="ECO:0000313" key="3">
    <source>
        <dbReference type="Proteomes" id="UP000291084"/>
    </source>
</evidence>
<accession>A0A0S3RYA1</accession>
<organism evidence="2 3">
    <name type="scientific">Vigna angularis var. angularis</name>
    <dbReference type="NCBI Taxonomy" id="157739"/>
    <lineage>
        <taxon>Eukaryota</taxon>
        <taxon>Viridiplantae</taxon>
        <taxon>Streptophyta</taxon>
        <taxon>Embryophyta</taxon>
        <taxon>Tracheophyta</taxon>
        <taxon>Spermatophyta</taxon>
        <taxon>Magnoliopsida</taxon>
        <taxon>eudicotyledons</taxon>
        <taxon>Gunneridae</taxon>
        <taxon>Pentapetalae</taxon>
        <taxon>rosids</taxon>
        <taxon>fabids</taxon>
        <taxon>Fabales</taxon>
        <taxon>Fabaceae</taxon>
        <taxon>Papilionoideae</taxon>
        <taxon>50 kb inversion clade</taxon>
        <taxon>NPAAA clade</taxon>
        <taxon>indigoferoid/millettioid clade</taxon>
        <taxon>Phaseoleae</taxon>
        <taxon>Vigna</taxon>
    </lineage>
</organism>
<feature type="signal peptide" evidence="1">
    <location>
        <begin position="1"/>
        <end position="23"/>
    </location>
</feature>
<dbReference type="Proteomes" id="UP000291084">
    <property type="component" value="Chromosome 4"/>
</dbReference>
<reference evidence="2 3" key="1">
    <citation type="journal article" date="2015" name="Sci. Rep.">
        <title>The power of single molecule real-time sequencing technology in the de novo assembly of a eukaryotic genome.</title>
        <authorList>
            <person name="Sakai H."/>
            <person name="Naito K."/>
            <person name="Ogiso-Tanaka E."/>
            <person name="Takahashi Y."/>
            <person name="Iseki K."/>
            <person name="Muto C."/>
            <person name="Satou K."/>
            <person name="Teruya K."/>
            <person name="Shiroma A."/>
            <person name="Shimoji M."/>
            <person name="Hirano T."/>
            <person name="Itoh T."/>
            <person name="Kaga A."/>
            <person name="Tomooka N."/>
        </authorList>
    </citation>
    <scope>NUCLEOTIDE SEQUENCE [LARGE SCALE GENOMIC DNA]</scope>
    <source>
        <strain evidence="3">cv. Shumari</strain>
    </source>
</reference>
<evidence type="ECO:0000313" key="2">
    <source>
        <dbReference type="EMBL" id="BAT85471.1"/>
    </source>
</evidence>
<dbReference type="EMBL" id="AP015037">
    <property type="protein sequence ID" value="BAT85471.1"/>
    <property type="molecule type" value="Genomic_DNA"/>
</dbReference>
<evidence type="ECO:0000256" key="1">
    <source>
        <dbReference type="SAM" id="SignalP"/>
    </source>
</evidence>
<keyword evidence="1" id="KW-0732">Signal</keyword>
<protein>
    <submittedName>
        <fullName evidence="2">Uncharacterized protein</fullName>
    </submittedName>
</protein>
<proteinExistence type="predicted"/>
<feature type="chain" id="PRO_5006617548" evidence="1">
    <location>
        <begin position="24"/>
        <end position="89"/>
    </location>
</feature>
<gene>
    <name evidence="2" type="primary">Vigan.04G302500</name>
    <name evidence="2" type="ORF">VIGAN_04302500</name>
</gene>
<sequence length="89" mass="9363">MKDTLFVCNSIMFLSQTLSTATAENATNSSSIVSKVGGVSSTTTDEVRASSGHLKIVSQPLSSSMSHACGAFEEVIVLGKEFTMTLKID</sequence>
<keyword evidence="3" id="KW-1185">Reference proteome</keyword>